<sequence length="143" mass="16064">MKRLALLFIVIYQRHISPHKGFTCAYRSHTGQASCSALGFRAIQRFGVLGGIGILQKRLEKCSATHHRNVVAHLDWHRQGGFCDLPCDLPCDTSCLDAGCNLLSNCGSPGDCRDFWPSRKKRGKEQWVHIAPNTKHNRATKKH</sequence>
<keyword evidence="2" id="KW-1185">Reference proteome</keyword>
<name>A0A4R3XYB4_9PROT</name>
<dbReference type="Proteomes" id="UP000295367">
    <property type="component" value="Unassembled WGS sequence"/>
</dbReference>
<evidence type="ECO:0000313" key="1">
    <source>
        <dbReference type="EMBL" id="TCV84072.1"/>
    </source>
</evidence>
<proteinExistence type="predicted"/>
<dbReference type="Pfam" id="PF01809">
    <property type="entry name" value="YidD"/>
    <property type="match status" value="1"/>
</dbReference>
<dbReference type="EMBL" id="SMCO01000013">
    <property type="protein sequence ID" value="TCV84072.1"/>
    <property type="molecule type" value="Genomic_DNA"/>
</dbReference>
<accession>A0A4R3XYB4</accession>
<dbReference type="SMART" id="SM01234">
    <property type="entry name" value="Haemolytic"/>
    <property type="match status" value="1"/>
</dbReference>
<dbReference type="OrthoDB" id="6629784at2"/>
<dbReference type="NCBIfam" id="TIGR00278">
    <property type="entry name" value="membrane protein insertion efficiency factor YidD"/>
    <property type="match status" value="1"/>
</dbReference>
<organism evidence="1 2">
    <name type="scientific">Sulfurirhabdus autotrophica</name>
    <dbReference type="NCBI Taxonomy" id="1706046"/>
    <lineage>
        <taxon>Bacteria</taxon>
        <taxon>Pseudomonadati</taxon>
        <taxon>Pseudomonadota</taxon>
        <taxon>Betaproteobacteria</taxon>
        <taxon>Nitrosomonadales</taxon>
        <taxon>Sulfuricellaceae</taxon>
        <taxon>Sulfurirhabdus</taxon>
    </lineage>
</organism>
<protein>
    <submittedName>
        <fullName evidence="1">Hemolytic domain-containing protein</fullName>
    </submittedName>
</protein>
<dbReference type="InterPro" id="IPR002696">
    <property type="entry name" value="Membr_insert_effic_factor_YidD"/>
</dbReference>
<dbReference type="AlphaFoldDB" id="A0A4R3XYB4"/>
<gene>
    <name evidence="1" type="ORF">EDC63_1137</name>
</gene>
<evidence type="ECO:0000313" key="2">
    <source>
        <dbReference type="Proteomes" id="UP000295367"/>
    </source>
</evidence>
<reference evidence="1 2" key="1">
    <citation type="submission" date="2019-03" db="EMBL/GenBank/DDBJ databases">
        <title>Genomic Encyclopedia of Type Strains, Phase IV (KMG-IV): sequencing the most valuable type-strain genomes for metagenomic binning, comparative biology and taxonomic classification.</title>
        <authorList>
            <person name="Goeker M."/>
        </authorList>
    </citation>
    <scope>NUCLEOTIDE SEQUENCE [LARGE SCALE GENOMIC DNA]</scope>
    <source>
        <strain evidence="1 2">DSM 100309</strain>
    </source>
</reference>
<dbReference type="RefSeq" id="WP_124945053.1">
    <property type="nucleotide sequence ID" value="NZ_BHVT01000008.1"/>
</dbReference>
<comment type="caution">
    <text evidence="1">The sequence shown here is derived from an EMBL/GenBank/DDBJ whole genome shotgun (WGS) entry which is preliminary data.</text>
</comment>